<dbReference type="InterPro" id="IPR037401">
    <property type="entry name" value="SnoaL-like"/>
</dbReference>
<name>A0A239BNV4_9ACTN</name>
<dbReference type="RefSeq" id="WP_089206058.1">
    <property type="nucleotide sequence ID" value="NZ_FZOD01000004.1"/>
</dbReference>
<dbReference type="GO" id="GO:0016853">
    <property type="term" value="F:isomerase activity"/>
    <property type="evidence" value="ECO:0007669"/>
    <property type="project" value="UniProtKB-KW"/>
</dbReference>
<proteinExistence type="predicted"/>
<keyword evidence="2" id="KW-0413">Isomerase</keyword>
<reference evidence="2 3" key="1">
    <citation type="submission" date="2017-06" db="EMBL/GenBank/DDBJ databases">
        <authorList>
            <person name="Kim H.J."/>
            <person name="Triplett B.A."/>
        </authorList>
    </citation>
    <scope>NUCLEOTIDE SEQUENCE [LARGE SCALE GENOMIC DNA]</scope>
    <source>
        <strain evidence="2 3">CGMCC 4.2132</strain>
    </source>
</reference>
<evidence type="ECO:0000313" key="2">
    <source>
        <dbReference type="EMBL" id="SNS09767.1"/>
    </source>
</evidence>
<dbReference type="Pfam" id="PF12680">
    <property type="entry name" value="SnoaL_2"/>
    <property type="match status" value="1"/>
</dbReference>
<dbReference type="AlphaFoldDB" id="A0A239BNV4"/>
<evidence type="ECO:0000313" key="3">
    <source>
        <dbReference type="Proteomes" id="UP000198282"/>
    </source>
</evidence>
<dbReference type="SUPFAM" id="SSF54427">
    <property type="entry name" value="NTF2-like"/>
    <property type="match status" value="1"/>
</dbReference>
<dbReference type="Proteomes" id="UP000198282">
    <property type="component" value="Unassembled WGS sequence"/>
</dbReference>
<feature type="domain" description="SnoaL-like" evidence="1">
    <location>
        <begin position="36"/>
        <end position="136"/>
    </location>
</feature>
<keyword evidence="3" id="KW-1185">Reference proteome</keyword>
<dbReference type="OrthoDB" id="3681559at2"/>
<dbReference type="InterPro" id="IPR032710">
    <property type="entry name" value="NTF2-like_dom_sf"/>
</dbReference>
<sequence>MTSNTITTAGLADPTADLTAARARNEDVWHRSSRLLYTGQIDEFVGHWCEDASYEAALPVPGLPAVITGHEALHAAFSGLVAGARSIAVHDVRFHQTDDPDVAIIEERMVAELADGSGYENRFIIRVTFRDGRIADMLEYYGQFAHQDLLRRLGFGS</sequence>
<organism evidence="2 3">
    <name type="scientific">Streptosporangium subroseum</name>
    <dbReference type="NCBI Taxonomy" id="106412"/>
    <lineage>
        <taxon>Bacteria</taxon>
        <taxon>Bacillati</taxon>
        <taxon>Actinomycetota</taxon>
        <taxon>Actinomycetes</taxon>
        <taxon>Streptosporangiales</taxon>
        <taxon>Streptosporangiaceae</taxon>
        <taxon>Streptosporangium</taxon>
    </lineage>
</organism>
<protein>
    <submittedName>
        <fullName evidence="2">Ketosteroid isomerase-related protein</fullName>
    </submittedName>
</protein>
<accession>A0A239BNV4</accession>
<dbReference type="EMBL" id="FZOD01000004">
    <property type="protein sequence ID" value="SNS09767.1"/>
    <property type="molecule type" value="Genomic_DNA"/>
</dbReference>
<gene>
    <name evidence="2" type="ORF">SAMN05216276_100452</name>
</gene>
<dbReference type="Gene3D" id="3.10.450.50">
    <property type="match status" value="1"/>
</dbReference>
<evidence type="ECO:0000259" key="1">
    <source>
        <dbReference type="Pfam" id="PF12680"/>
    </source>
</evidence>